<keyword evidence="4" id="KW-1185">Reference proteome</keyword>
<dbReference type="PANTHER" id="PTHR12429:SF14">
    <property type="entry name" value="NEURALIZED-LIKE PROTEIN 4"/>
    <property type="match status" value="1"/>
</dbReference>
<dbReference type="FunFam" id="2.60.120.920:FF:000001">
    <property type="entry name" value="neuralized-like protein 4 isoform X1"/>
    <property type="match status" value="2"/>
</dbReference>
<feature type="region of interest" description="Disordered" evidence="1">
    <location>
        <begin position="1"/>
        <end position="34"/>
    </location>
</feature>
<dbReference type="GO" id="GO:0061630">
    <property type="term" value="F:ubiquitin protein ligase activity"/>
    <property type="evidence" value="ECO:0007669"/>
    <property type="project" value="TreeGrafter"/>
</dbReference>
<dbReference type="Pfam" id="PF07177">
    <property type="entry name" value="Neuralized"/>
    <property type="match status" value="2"/>
</dbReference>
<comment type="caution">
    <text evidence="3">The sequence shown here is derived from an EMBL/GenBank/DDBJ whole genome shotgun (WGS) entry which is preliminary data.</text>
</comment>
<sequence>MASNGTARFHERTGTLVTLSNDNRTAQRSHPTQEFNNGVVLSATALRDDQVFEVKIDKKVNSWSGSIEIGVTLCDPDSLTFPISATGFRDGTWVMSGSSVLKDGHSMIEEYGSDLDQLSEGDIVGVMRSSAGELHFFVNGIDQGPAASGIPSDVFAVIDMYGKCAQVSIVDSTDNRDNVPNGPVEMANHLANEFLAQLSTQIVNDLTDNTDLLTMNDDNAISNELANNHLTDRGNEAEGLQSSERLCFHERCGSLIKLTNGRRTAERRRPLDEFNNGVVMTNRPLNDDEYFEIRLDRLVDKWSGSIEVGITTHNPSVIDLPQTMTNMRSGTIMMSGCGILTNGKGTRREYGQYNLDTLA</sequence>
<dbReference type="PROSITE" id="PS51065">
    <property type="entry name" value="NHR"/>
    <property type="match status" value="2"/>
</dbReference>
<reference evidence="3" key="2">
    <citation type="submission" date="2020-11" db="EMBL/GenBank/DDBJ databases">
        <authorList>
            <person name="McCartney M.A."/>
            <person name="Auch B."/>
            <person name="Kono T."/>
            <person name="Mallez S."/>
            <person name="Becker A."/>
            <person name="Gohl D.M."/>
            <person name="Silverstein K.A.T."/>
            <person name="Koren S."/>
            <person name="Bechman K.B."/>
            <person name="Herman A."/>
            <person name="Abrahante J.E."/>
            <person name="Garbe J."/>
        </authorList>
    </citation>
    <scope>NUCLEOTIDE SEQUENCE</scope>
    <source>
        <strain evidence="3">Duluth1</strain>
        <tissue evidence="3">Whole animal</tissue>
    </source>
</reference>
<feature type="domain" description="NHR" evidence="2">
    <location>
        <begin position="245"/>
        <end position="359"/>
    </location>
</feature>
<organism evidence="3 4">
    <name type="scientific">Dreissena polymorpha</name>
    <name type="common">Zebra mussel</name>
    <name type="synonym">Mytilus polymorpha</name>
    <dbReference type="NCBI Taxonomy" id="45954"/>
    <lineage>
        <taxon>Eukaryota</taxon>
        <taxon>Metazoa</taxon>
        <taxon>Spiralia</taxon>
        <taxon>Lophotrochozoa</taxon>
        <taxon>Mollusca</taxon>
        <taxon>Bivalvia</taxon>
        <taxon>Autobranchia</taxon>
        <taxon>Heteroconchia</taxon>
        <taxon>Euheterodonta</taxon>
        <taxon>Imparidentia</taxon>
        <taxon>Neoheterodontei</taxon>
        <taxon>Myida</taxon>
        <taxon>Dreissenoidea</taxon>
        <taxon>Dreissenidae</taxon>
        <taxon>Dreissena</taxon>
    </lineage>
</organism>
<dbReference type="CDD" id="cd12887">
    <property type="entry name" value="SPRY_NHR_like"/>
    <property type="match status" value="2"/>
</dbReference>
<dbReference type="AlphaFoldDB" id="A0A9D4EGT2"/>
<accession>A0A9D4EGT2</accession>
<dbReference type="InterPro" id="IPR037962">
    <property type="entry name" value="Neuralized"/>
</dbReference>
<dbReference type="PANTHER" id="PTHR12429">
    <property type="entry name" value="NEURALIZED"/>
    <property type="match status" value="1"/>
</dbReference>
<dbReference type="Proteomes" id="UP000828390">
    <property type="component" value="Unassembled WGS sequence"/>
</dbReference>
<dbReference type="Gene3D" id="2.60.120.920">
    <property type="match status" value="2"/>
</dbReference>
<dbReference type="InterPro" id="IPR006573">
    <property type="entry name" value="NHR_dom"/>
</dbReference>
<dbReference type="InterPro" id="IPR013320">
    <property type="entry name" value="ConA-like_dom_sf"/>
</dbReference>
<proteinExistence type="predicted"/>
<evidence type="ECO:0000259" key="2">
    <source>
        <dbReference type="PROSITE" id="PS51065"/>
    </source>
</evidence>
<evidence type="ECO:0000313" key="3">
    <source>
        <dbReference type="EMBL" id="KAH3780042.1"/>
    </source>
</evidence>
<reference evidence="3" key="1">
    <citation type="journal article" date="2019" name="bioRxiv">
        <title>The Genome of the Zebra Mussel, Dreissena polymorpha: A Resource for Invasive Species Research.</title>
        <authorList>
            <person name="McCartney M.A."/>
            <person name="Auch B."/>
            <person name="Kono T."/>
            <person name="Mallez S."/>
            <person name="Zhang Y."/>
            <person name="Obille A."/>
            <person name="Becker A."/>
            <person name="Abrahante J.E."/>
            <person name="Garbe J."/>
            <person name="Badalamenti J.P."/>
            <person name="Herman A."/>
            <person name="Mangelson H."/>
            <person name="Liachko I."/>
            <person name="Sullivan S."/>
            <person name="Sone E.D."/>
            <person name="Koren S."/>
            <person name="Silverstein K.A.T."/>
            <person name="Beckman K.B."/>
            <person name="Gohl D.M."/>
        </authorList>
    </citation>
    <scope>NUCLEOTIDE SEQUENCE</scope>
    <source>
        <strain evidence="3">Duluth1</strain>
        <tissue evidence="3">Whole animal</tissue>
    </source>
</reference>
<dbReference type="SUPFAM" id="SSF49899">
    <property type="entry name" value="Concanavalin A-like lectins/glucanases"/>
    <property type="match status" value="1"/>
</dbReference>
<gene>
    <name evidence="3" type="ORF">DPMN_157852</name>
</gene>
<feature type="domain" description="NHR" evidence="2">
    <location>
        <begin position="6"/>
        <end position="172"/>
    </location>
</feature>
<feature type="non-terminal residue" evidence="3">
    <location>
        <position position="1"/>
    </location>
</feature>
<evidence type="ECO:0000313" key="4">
    <source>
        <dbReference type="Proteomes" id="UP000828390"/>
    </source>
</evidence>
<dbReference type="EMBL" id="JAIWYP010000008">
    <property type="protein sequence ID" value="KAH3780042.1"/>
    <property type="molecule type" value="Genomic_DNA"/>
</dbReference>
<name>A0A9D4EGT2_DREPO</name>
<protein>
    <recommendedName>
        <fullName evidence="2">NHR domain-containing protein</fullName>
    </recommendedName>
</protein>
<evidence type="ECO:0000256" key="1">
    <source>
        <dbReference type="SAM" id="MobiDB-lite"/>
    </source>
</evidence>
<feature type="compositionally biased region" description="Polar residues" evidence="1">
    <location>
        <begin position="15"/>
        <end position="34"/>
    </location>
</feature>
<dbReference type="SMART" id="SM00588">
    <property type="entry name" value="NEUZ"/>
    <property type="match status" value="2"/>
</dbReference>
<dbReference type="InterPro" id="IPR043136">
    <property type="entry name" value="B30.2/SPRY_sf"/>
</dbReference>